<reference evidence="1 2" key="1">
    <citation type="journal article" date="2024" name="Commun. Biol.">
        <title>Comparative genomic analysis of thermophilic fungi reveals convergent evolutionary adaptations and gene losses.</title>
        <authorList>
            <person name="Steindorff A.S."/>
            <person name="Aguilar-Pontes M.V."/>
            <person name="Robinson A.J."/>
            <person name="Andreopoulos B."/>
            <person name="LaButti K."/>
            <person name="Kuo A."/>
            <person name="Mondo S."/>
            <person name="Riley R."/>
            <person name="Otillar R."/>
            <person name="Haridas S."/>
            <person name="Lipzen A."/>
            <person name="Grimwood J."/>
            <person name="Schmutz J."/>
            <person name="Clum A."/>
            <person name="Reid I.D."/>
            <person name="Moisan M.C."/>
            <person name="Butler G."/>
            <person name="Nguyen T.T.M."/>
            <person name="Dewar K."/>
            <person name="Conant G."/>
            <person name="Drula E."/>
            <person name="Henrissat B."/>
            <person name="Hansel C."/>
            <person name="Singer S."/>
            <person name="Hutchinson M.I."/>
            <person name="de Vries R.P."/>
            <person name="Natvig D.O."/>
            <person name="Powell A.J."/>
            <person name="Tsang A."/>
            <person name="Grigoriev I.V."/>
        </authorList>
    </citation>
    <scope>NUCLEOTIDE SEQUENCE [LARGE SCALE GENOMIC DNA]</scope>
    <source>
        <strain evidence="1 2">CBS 494.80</strain>
    </source>
</reference>
<gene>
    <name evidence="1" type="ORF">VTL71DRAFT_14575</name>
</gene>
<dbReference type="Proteomes" id="UP001595075">
    <property type="component" value="Unassembled WGS sequence"/>
</dbReference>
<evidence type="ECO:0000313" key="1">
    <source>
        <dbReference type="EMBL" id="KAL2069896.1"/>
    </source>
</evidence>
<proteinExistence type="predicted"/>
<sequence length="150" mass="16800">MGARFMVTMTRALYNIEKGFRPLLSSLYSPLLSSPLLSSLSFRGNQNSLRLRSFCRDPTGRTPANCSSLSILSLKKFPTSITLGTQQLTVDWPPDCTLQLHSYSDLCFSFDKVSSDRPAIDRQYPRIATAHRPFQHYFAALHLATLGILA</sequence>
<comment type="caution">
    <text evidence="1">The sequence shown here is derived from an EMBL/GenBank/DDBJ whole genome shotgun (WGS) entry which is preliminary data.</text>
</comment>
<accession>A0ABR4CIV5</accession>
<keyword evidence="2" id="KW-1185">Reference proteome</keyword>
<organism evidence="1 2">
    <name type="scientific">Oculimacula yallundae</name>
    <dbReference type="NCBI Taxonomy" id="86028"/>
    <lineage>
        <taxon>Eukaryota</taxon>
        <taxon>Fungi</taxon>
        <taxon>Dikarya</taxon>
        <taxon>Ascomycota</taxon>
        <taxon>Pezizomycotina</taxon>
        <taxon>Leotiomycetes</taxon>
        <taxon>Helotiales</taxon>
        <taxon>Ploettnerulaceae</taxon>
        <taxon>Oculimacula</taxon>
    </lineage>
</organism>
<protein>
    <submittedName>
        <fullName evidence="1">Uncharacterized protein</fullName>
    </submittedName>
</protein>
<dbReference type="EMBL" id="JAZHXI010000007">
    <property type="protein sequence ID" value="KAL2069896.1"/>
    <property type="molecule type" value="Genomic_DNA"/>
</dbReference>
<evidence type="ECO:0000313" key="2">
    <source>
        <dbReference type="Proteomes" id="UP001595075"/>
    </source>
</evidence>
<name>A0ABR4CIV5_9HELO</name>